<dbReference type="EC" id="3.5.1.87" evidence="4"/>
<organism evidence="4 5">
    <name type="scientific">Mesobacillus stamsii</name>
    <dbReference type="NCBI Taxonomy" id="225347"/>
    <lineage>
        <taxon>Bacteria</taxon>
        <taxon>Bacillati</taxon>
        <taxon>Bacillota</taxon>
        <taxon>Bacilli</taxon>
        <taxon>Bacillales</taxon>
        <taxon>Bacillaceae</taxon>
        <taxon>Mesobacillus</taxon>
    </lineage>
</organism>
<proteinExistence type="inferred from homology"/>
<keyword evidence="2 4" id="KW-0378">Hydrolase</keyword>
<dbReference type="GO" id="GO:0050538">
    <property type="term" value="F:N-carbamoyl-L-amino-acid hydrolase activity"/>
    <property type="evidence" value="ECO:0007669"/>
    <property type="project" value="UniProtKB-EC"/>
</dbReference>
<dbReference type="Pfam" id="PF07687">
    <property type="entry name" value="M20_dimer"/>
    <property type="match status" value="1"/>
</dbReference>
<dbReference type="InterPro" id="IPR036264">
    <property type="entry name" value="Bact_exopeptidase_dim_dom"/>
</dbReference>
<dbReference type="NCBIfam" id="TIGR01879">
    <property type="entry name" value="hydantase"/>
    <property type="match status" value="1"/>
</dbReference>
<dbReference type="EC" id="3.5.3.9" evidence="4"/>
<reference evidence="4 5" key="1">
    <citation type="submission" date="2023-07" db="EMBL/GenBank/DDBJ databases">
        <title>Genomic Encyclopedia of Type Strains, Phase IV (KMG-IV): sequencing the most valuable type-strain genomes for metagenomic binning, comparative biology and taxonomic classification.</title>
        <authorList>
            <person name="Goeker M."/>
        </authorList>
    </citation>
    <scope>NUCLEOTIDE SEQUENCE [LARGE SCALE GENOMIC DNA]</scope>
    <source>
        <strain evidence="4 5">DSM 19598</strain>
    </source>
</reference>
<dbReference type="CDD" id="cd03884">
    <property type="entry name" value="M20_bAS"/>
    <property type="match status" value="1"/>
</dbReference>
<dbReference type="PIRSF" id="PIRSF001235">
    <property type="entry name" value="Amidase_carbamoylase"/>
    <property type="match status" value="1"/>
</dbReference>
<dbReference type="InterPro" id="IPR010158">
    <property type="entry name" value="Amidase_Cbmase"/>
</dbReference>
<dbReference type="RefSeq" id="WP_307192650.1">
    <property type="nucleotide sequence ID" value="NZ_JAUSUN010000045.1"/>
</dbReference>
<dbReference type="Pfam" id="PF01546">
    <property type="entry name" value="Peptidase_M20"/>
    <property type="match status" value="1"/>
</dbReference>
<dbReference type="Proteomes" id="UP001242313">
    <property type="component" value="Unassembled WGS sequence"/>
</dbReference>
<dbReference type="NCBIfam" id="NF006771">
    <property type="entry name" value="PRK09290.1-5"/>
    <property type="match status" value="1"/>
</dbReference>
<dbReference type="PANTHER" id="PTHR32494:SF5">
    <property type="entry name" value="ALLANTOATE AMIDOHYDROLASE"/>
    <property type="match status" value="1"/>
</dbReference>
<sequence length="414" mass="46077">MKVVSINQKRLQERIEKLSEIGKTKDDGVQRVALSDEDREGHLLLTEWMREAGLKVRHDHFGNLIGRKEGLNPNLPCIMIGSHTDSVKNGGKFDGIIGVLAGIEVAHIINEENVSHQYPIEVVSFCEEEGSRFNDGLFGSRGMVGKINREDLEKTDENKISRYDALRSFGFGINPDLIDNSVRTPKEVKYYFEMHIEQGPYLQETNYPIGIVSGIAGPAWFKVKLIGEAGHAGTVPMNLRKDPMIGAAEIIKEIESVCMKNPTAPTVGTVGLINAFPGGSNIIPRSVEFTMDIRDIVLERRNEAIREIKIKIEEISKARGLEFEIEQNVDASPVQCSKTLIKTFKDVCEELQLEVPVMVSGAGHDAMFLADISEMGMIFVRCRDGISHQPNEWADIEDISIGTKVLLEAVLKHI</sequence>
<gene>
    <name evidence="4" type="ORF">J2S25_003932</name>
</gene>
<accession>A0ABU0G183</accession>
<dbReference type="PANTHER" id="PTHR32494">
    <property type="entry name" value="ALLANTOATE DEIMINASE-RELATED"/>
    <property type="match status" value="1"/>
</dbReference>
<dbReference type="SUPFAM" id="SSF55031">
    <property type="entry name" value="Bacterial exopeptidase dimerisation domain"/>
    <property type="match status" value="1"/>
</dbReference>
<evidence type="ECO:0000313" key="5">
    <source>
        <dbReference type="Proteomes" id="UP001242313"/>
    </source>
</evidence>
<name>A0ABU0G183_9BACI</name>
<evidence type="ECO:0000256" key="1">
    <source>
        <dbReference type="ARBA" id="ARBA00006153"/>
    </source>
</evidence>
<dbReference type="SUPFAM" id="SSF53187">
    <property type="entry name" value="Zn-dependent exopeptidases"/>
    <property type="match status" value="1"/>
</dbReference>
<dbReference type="EMBL" id="JAUSUN010000045">
    <property type="protein sequence ID" value="MDQ0415705.1"/>
    <property type="molecule type" value="Genomic_DNA"/>
</dbReference>
<keyword evidence="5" id="KW-1185">Reference proteome</keyword>
<evidence type="ECO:0000313" key="4">
    <source>
        <dbReference type="EMBL" id="MDQ0415705.1"/>
    </source>
</evidence>
<dbReference type="GO" id="GO:0047652">
    <property type="term" value="F:allantoate deiminase activity"/>
    <property type="evidence" value="ECO:0007669"/>
    <property type="project" value="UniProtKB-EC"/>
</dbReference>
<dbReference type="Gene3D" id="3.40.630.10">
    <property type="entry name" value="Zn peptidases"/>
    <property type="match status" value="1"/>
</dbReference>
<dbReference type="InterPro" id="IPR011650">
    <property type="entry name" value="Peptidase_M20_dimer"/>
</dbReference>
<comment type="similarity">
    <text evidence="1">Belongs to the peptidase M20 family.</text>
</comment>
<dbReference type="Gene3D" id="3.30.70.360">
    <property type="match status" value="1"/>
</dbReference>
<comment type="caution">
    <text evidence="4">The sequence shown here is derived from an EMBL/GenBank/DDBJ whole genome shotgun (WGS) entry which is preliminary data.</text>
</comment>
<feature type="domain" description="Peptidase M20 dimerisation" evidence="3">
    <location>
        <begin position="216"/>
        <end position="316"/>
    </location>
</feature>
<protein>
    <submittedName>
        <fullName evidence="4">Allantoate deiminase/N-carbamoyl-L-amino-acid hydrolase</fullName>
        <ecNumber evidence="4">3.5.1.87</ecNumber>
        <ecNumber evidence="4">3.5.3.9</ecNumber>
    </submittedName>
</protein>
<dbReference type="InterPro" id="IPR002933">
    <property type="entry name" value="Peptidase_M20"/>
</dbReference>
<evidence type="ECO:0000259" key="3">
    <source>
        <dbReference type="Pfam" id="PF07687"/>
    </source>
</evidence>
<evidence type="ECO:0000256" key="2">
    <source>
        <dbReference type="ARBA" id="ARBA00022801"/>
    </source>
</evidence>